<dbReference type="GO" id="GO:0004252">
    <property type="term" value="F:serine-type endopeptidase activity"/>
    <property type="evidence" value="ECO:0007669"/>
    <property type="project" value="UniProtKB-UniRule"/>
</dbReference>
<dbReference type="InterPro" id="IPR000209">
    <property type="entry name" value="Peptidase_S8/S53_dom"/>
</dbReference>
<dbReference type="InterPro" id="IPR023828">
    <property type="entry name" value="Peptidase_S8_Ser-AS"/>
</dbReference>
<dbReference type="PROSITE" id="PS00138">
    <property type="entry name" value="SUBTILASE_SER"/>
    <property type="match status" value="1"/>
</dbReference>
<dbReference type="PRINTS" id="PR00723">
    <property type="entry name" value="SUBTILISIN"/>
</dbReference>
<evidence type="ECO:0000313" key="10">
    <source>
        <dbReference type="Proteomes" id="UP000177610"/>
    </source>
</evidence>
<dbReference type="SUPFAM" id="SSF52743">
    <property type="entry name" value="Subtilisin-like"/>
    <property type="match status" value="1"/>
</dbReference>
<evidence type="ECO:0000256" key="3">
    <source>
        <dbReference type="ARBA" id="ARBA00022801"/>
    </source>
</evidence>
<dbReference type="InterPro" id="IPR023827">
    <property type="entry name" value="Peptidase_S8_Asp-AS"/>
</dbReference>
<dbReference type="InterPro" id="IPR022398">
    <property type="entry name" value="Peptidase_S8_His-AS"/>
</dbReference>
<feature type="domain" description="Peptidase S8/S53" evidence="8">
    <location>
        <begin position="142"/>
        <end position="397"/>
    </location>
</feature>
<name>A0A1F5N7N2_9BACT</name>
<dbReference type="Proteomes" id="UP000177610">
    <property type="component" value="Unassembled WGS sequence"/>
</dbReference>
<dbReference type="InterPro" id="IPR036852">
    <property type="entry name" value="Peptidase_S8/S53_dom_sf"/>
</dbReference>
<keyword evidence="4 6" id="KW-0720">Serine protease</keyword>
<dbReference type="PROSITE" id="PS51892">
    <property type="entry name" value="SUBTILASE"/>
    <property type="match status" value="1"/>
</dbReference>
<dbReference type="EMBL" id="MFEH01000005">
    <property type="protein sequence ID" value="OGE73655.1"/>
    <property type="molecule type" value="Genomic_DNA"/>
</dbReference>
<dbReference type="InterPro" id="IPR050131">
    <property type="entry name" value="Peptidase_S8_subtilisin-like"/>
</dbReference>
<dbReference type="InterPro" id="IPR015500">
    <property type="entry name" value="Peptidase_S8_subtilisin-rel"/>
</dbReference>
<keyword evidence="2 6" id="KW-0645">Protease</keyword>
<gene>
    <name evidence="9" type="ORF">A2717_03405</name>
</gene>
<reference evidence="9 10" key="1">
    <citation type="journal article" date="2016" name="Nat. Commun.">
        <title>Thousands of microbial genomes shed light on interconnected biogeochemical processes in an aquifer system.</title>
        <authorList>
            <person name="Anantharaman K."/>
            <person name="Brown C.T."/>
            <person name="Hug L.A."/>
            <person name="Sharon I."/>
            <person name="Castelle C.J."/>
            <person name="Probst A.J."/>
            <person name="Thomas B.C."/>
            <person name="Singh A."/>
            <person name="Wilkins M.J."/>
            <person name="Karaoz U."/>
            <person name="Brodie E.L."/>
            <person name="Williams K.H."/>
            <person name="Hubbard S.S."/>
            <person name="Banfield J.F."/>
        </authorList>
    </citation>
    <scope>NUCLEOTIDE SEQUENCE [LARGE SCALE GENOMIC DNA]</scope>
</reference>
<comment type="similarity">
    <text evidence="1 6 7">Belongs to the peptidase S8 family.</text>
</comment>
<evidence type="ECO:0000256" key="2">
    <source>
        <dbReference type="ARBA" id="ARBA00022670"/>
    </source>
</evidence>
<evidence type="ECO:0000256" key="1">
    <source>
        <dbReference type="ARBA" id="ARBA00011073"/>
    </source>
</evidence>
<dbReference type="PANTHER" id="PTHR43806">
    <property type="entry name" value="PEPTIDASE S8"/>
    <property type="match status" value="1"/>
</dbReference>
<feature type="active site" description="Charge relay system" evidence="5 6">
    <location>
        <position position="362"/>
    </location>
</feature>
<evidence type="ECO:0000256" key="7">
    <source>
        <dbReference type="RuleBase" id="RU003355"/>
    </source>
</evidence>
<sequence length="670" mass="72423">MSKLQITNFKLQTLGSILVPIFLFTAIPQAITDQELVEVTFQIKSPEYNQAVFSDYSLDASYLFQNIYKTEISTRTFDLMSSDPRINYVQRDSKMTAAEISVTQLVTANDPFFTLDATKEDRQWYLPKTQIPDAWEYTKGSTAVTVAIIDTGIHASHIELNDGRVGPGYDVFKKEIIPSGGNSDDNGHGTAVAGVVGAIPNNQKGIAGVNWNVRLMPVKTLAADGTGDTSDVAAGIVWAADNGANIINLSMGGPGFGNDMTLSNAISYAYNKGLLLVSAAGNDTADVGNSLDKNPIYPVCGDNGENMIIGVAATDINDQKAGFSNFGAICLDIAAPGKKIITTTYLPSDPANNLLIYGSGTSLATPIVSGVAALLKAQNPNLSNVEIRNLLLRSVDNIDGVNQTSCLGSSCNGLLGKGRINALNAIKPQPIPNGTLMRDLGTGDIYFLVNGTKRLVIPSVFVERGFDLNVVVSDTKNELANFSLVLALTPPEGTLIKSSNDQQVYIINSEMKRPLTYLVFISRGYKFSDIKVLPTAEVAAFTTGEWYWPPDGTMVLIKDDPTVFVMDQGVRRPSTYFVFTQRNLSFKNVVNVTRDEFGHIPVPRDNYWLAPLDGTLIKSDTDPGIYVIENGTKRLMSFEAFAGRGYLFSSVKTLPQAEVEVVSPGLPILN</sequence>
<keyword evidence="3 6" id="KW-0378">Hydrolase</keyword>
<evidence type="ECO:0000259" key="8">
    <source>
        <dbReference type="Pfam" id="PF00082"/>
    </source>
</evidence>
<evidence type="ECO:0000256" key="6">
    <source>
        <dbReference type="PROSITE-ProRule" id="PRU01240"/>
    </source>
</evidence>
<dbReference type="STRING" id="1817821.A2717_03405"/>
<dbReference type="GO" id="GO:0006508">
    <property type="term" value="P:proteolysis"/>
    <property type="evidence" value="ECO:0007669"/>
    <property type="project" value="UniProtKB-KW"/>
</dbReference>
<proteinExistence type="inferred from homology"/>
<accession>A0A1F5N7N2</accession>
<evidence type="ECO:0000256" key="4">
    <source>
        <dbReference type="ARBA" id="ARBA00022825"/>
    </source>
</evidence>
<organism evidence="9 10">
    <name type="scientific">Candidatus Doudnabacteria bacterium RIFCSPHIGHO2_01_FULL_41_86</name>
    <dbReference type="NCBI Taxonomy" id="1817821"/>
    <lineage>
        <taxon>Bacteria</taxon>
        <taxon>Candidatus Doudnaibacteriota</taxon>
    </lineage>
</organism>
<dbReference type="AlphaFoldDB" id="A0A1F5N7N2"/>
<dbReference type="PROSITE" id="PS00136">
    <property type="entry name" value="SUBTILASE_ASP"/>
    <property type="match status" value="1"/>
</dbReference>
<feature type="active site" description="Charge relay system" evidence="5 6">
    <location>
        <position position="188"/>
    </location>
</feature>
<evidence type="ECO:0000256" key="5">
    <source>
        <dbReference type="PIRSR" id="PIRSR615500-1"/>
    </source>
</evidence>
<evidence type="ECO:0000313" key="9">
    <source>
        <dbReference type="EMBL" id="OGE73655.1"/>
    </source>
</evidence>
<dbReference type="Gene3D" id="3.40.50.200">
    <property type="entry name" value="Peptidase S8/S53 domain"/>
    <property type="match status" value="1"/>
</dbReference>
<dbReference type="PROSITE" id="PS00137">
    <property type="entry name" value="SUBTILASE_HIS"/>
    <property type="match status" value="1"/>
</dbReference>
<feature type="active site" description="Charge relay system" evidence="5 6">
    <location>
        <position position="150"/>
    </location>
</feature>
<dbReference type="Pfam" id="PF00082">
    <property type="entry name" value="Peptidase_S8"/>
    <property type="match status" value="1"/>
</dbReference>
<comment type="caution">
    <text evidence="9">The sequence shown here is derived from an EMBL/GenBank/DDBJ whole genome shotgun (WGS) entry which is preliminary data.</text>
</comment>
<protein>
    <recommendedName>
        <fullName evidence="8">Peptidase S8/S53 domain-containing protein</fullName>
    </recommendedName>
</protein>
<dbReference type="PANTHER" id="PTHR43806:SF11">
    <property type="entry name" value="CEREVISIN-RELATED"/>
    <property type="match status" value="1"/>
</dbReference>